<organism evidence="3 4">
    <name type="scientific">Aquirufa esocilacus</name>
    <dbReference type="NCBI Taxonomy" id="3096513"/>
    <lineage>
        <taxon>Bacteria</taxon>
        <taxon>Pseudomonadati</taxon>
        <taxon>Bacteroidota</taxon>
        <taxon>Cytophagia</taxon>
        <taxon>Cytophagales</taxon>
        <taxon>Flectobacillaceae</taxon>
        <taxon>Aquirufa</taxon>
    </lineage>
</organism>
<dbReference type="EMBL" id="JBBKXX010000001">
    <property type="protein sequence ID" value="MFD3407968.1"/>
    <property type="molecule type" value="Genomic_DNA"/>
</dbReference>
<dbReference type="Gene3D" id="3.40.50.150">
    <property type="entry name" value="Vaccinia Virus protein VP39"/>
    <property type="match status" value="1"/>
</dbReference>
<dbReference type="InterPro" id="IPR007536">
    <property type="entry name" value="16SrRNA_methylTrfase_J"/>
</dbReference>
<dbReference type="CDD" id="cd02440">
    <property type="entry name" value="AdoMet_MTases"/>
    <property type="match status" value="1"/>
</dbReference>
<dbReference type="GO" id="GO:0008168">
    <property type="term" value="F:methyltransferase activity"/>
    <property type="evidence" value="ECO:0007669"/>
    <property type="project" value="UniProtKB-KW"/>
</dbReference>
<name>A0ABW6DH04_9BACT</name>
<keyword evidence="4" id="KW-1185">Reference proteome</keyword>
<dbReference type="InterPro" id="IPR029063">
    <property type="entry name" value="SAM-dependent_MTases_sf"/>
</dbReference>
<keyword evidence="3" id="KW-0808">Transferase</keyword>
<gene>
    <name evidence="3" type="ORF">SKC37_04825</name>
</gene>
<comment type="caution">
    <text evidence="3">The sequence shown here is derived from an EMBL/GenBank/DDBJ whole genome shotgun (WGS) entry which is preliminary data.</text>
</comment>
<protein>
    <submittedName>
        <fullName evidence="3">Class I SAM-dependent methyltransferase</fullName>
    </submittedName>
</protein>
<dbReference type="Pfam" id="PF22013">
    <property type="entry name" value="PG_1098_Fer"/>
    <property type="match status" value="1"/>
</dbReference>
<feature type="domain" description="THUMP-like" evidence="1">
    <location>
        <begin position="315"/>
        <end position="384"/>
    </location>
</feature>
<dbReference type="SUPFAM" id="SSF53335">
    <property type="entry name" value="S-adenosyl-L-methionine-dependent methyltransferases"/>
    <property type="match status" value="1"/>
</dbReference>
<evidence type="ECO:0000313" key="4">
    <source>
        <dbReference type="Proteomes" id="UP001598019"/>
    </source>
</evidence>
<evidence type="ECO:0000259" key="2">
    <source>
        <dbReference type="Pfam" id="PF22013"/>
    </source>
</evidence>
<sequence length="387" mass="43539">MLRENDIRFIQENLQKDPVAIALEAAKYPELNIPVLVGQIKARQKLKDKMPQWVANERVFFPPVLALEQSSSEETAYFKASLVQGKVVDLTGGMGLDSWAFAKAGCEVDYIERQADLAEITAFNHTQLNAGKIQHHTGDSIEWLINQAENIDFIYIDPARRDGSGNKVILLQDCEPNAIELVPYVNKNTSLLIKTSPLLDLDRAVQELQGVEKIYIVCFKNEVKELLFLKTTHSTEDPEIQVIELNAENPHLFRQKKSIELTTSISLSAPLKYLYEPHAGILKAGFFKSIGHNLAKIAANTHLYTSDVLDTHFAGRSFEILAEGSLDKKWIQTTLPGMKANISTRNFPLNADEIRHKLKIKDGGEFTLFAFRDQSNKNKVVLAKKIL</sequence>
<dbReference type="Gene3D" id="1.10.10.1110">
    <property type="entry name" value="Methyltransferase PG1098, N-terminal domain"/>
    <property type="match status" value="1"/>
</dbReference>
<proteinExistence type="predicted"/>
<feature type="domain" description="PG-1098 ferredoxin-like" evidence="2">
    <location>
        <begin position="273"/>
        <end position="313"/>
    </location>
</feature>
<dbReference type="Pfam" id="PF04445">
    <property type="entry name" value="SAM_MT"/>
    <property type="match status" value="1"/>
</dbReference>
<keyword evidence="3" id="KW-0489">Methyltransferase</keyword>
<reference evidence="3 4" key="1">
    <citation type="submission" date="2024-03" db="EMBL/GenBank/DDBJ databases">
        <title>Aquirufa genome sequencing.</title>
        <authorList>
            <person name="Pitt A."/>
            <person name="Hahn M.W."/>
        </authorList>
    </citation>
    <scope>NUCLEOTIDE SEQUENCE [LARGE SCALE GENOMIC DNA]</scope>
    <source>
        <strain evidence="3 4">HETE-83D</strain>
    </source>
</reference>
<evidence type="ECO:0000259" key="1">
    <source>
        <dbReference type="Pfam" id="PF18096"/>
    </source>
</evidence>
<dbReference type="InterPro" id="IPR041497">
    <property type="entry name" value="Thump-like"/>
</dbReference>
<dbReference type="InterPro" id="IPR054168">
    <property type="entry name" value="PG_1098_Fer"/>
</dbReference>
<dbReference type="Proteomes" id="UP001598019">
    <property type="component" value="Unassembled WGS sequence"/>
</dbReference>
<dbReference type="GO" id="GO:0032259">
    <property type="term" value="P:methylation"/>
    <property type="evidence" value="ECO:0007669"/>
    <property type="project" value="UniProtKB-KW"/>
</dbReference>
<accession>A0ABW6DH04</accession>
<dbReference type="Pfam" id="PF18096">
    <property type="entry name" value="Thump_like"/>
    <property type="match status" value="1"/>
</dbReference>
<evidence type="ECO:0000313" key="3">
    <source>
        <dbReference type="EMBL" id="MFD3407968.1"/>
    </source>
</evidence>
<dbReference type="RefSeq" id="WP_377980368.1">
    <property type="nucleotide sequence ID" value="NZ_JBBKXX010000001.1"/>
</dbReference>